<dbReference type="GO" id="GO:0005942">
    <property type="term" value="C:phosphatidylinositol 3-kinase complex"/>
    <property type="evidence" value="ECO:0007669"/>
    <property type="project" value="TreeGrafter"/>
</dbReference>
<evidence type="ECO:0000256" key="3">
    <source>
        <dbReference type="ARBA" id="ARBA00022679"/>
    </source>
</evidence>
<dbReference type="PANTHER" id="PTHR10048:SF14">
    <property type="entry name" value="LD28067P"/>
    <property type="match status" value="1"/>
</dbReference>
<dbReference type="PANTHER" id="PTHR10048">
    <property type="entry name" value="PHOSPHATIDYLINOSITOL KINASE"/>
    <property type="match status" value="1"/>
</dbReference>
<dbReference type="FunFam" id="3.30.1010.10:FF:000008">
    <property type="entry name" value="Phosphatidylinositol 4,5-bisphosphate 3-kinase catalytic subunit gamma"/>
    <property type="match status" value="1"/>
</dbReference>
<proteinExistence type="predicted"/>
<dbReference type="GO" id="GO:0048015">
    <property type="term" value="P:phosphatidylinositol-mediated signaling"/>
    <property type="evidence" value="ECO:0007669"/>
    <property type="project" value="TreeGrafter"/>
</dbReference>
<dbReference type="EC" id="2.7.1.137" evidence="2"/>
<organism evidence="10">
    <name type="scientific">Naegleria gruberi</name>
    <name type="common">Amoeba</name>
    <dbReference type="NCBI Taxonomy" id="5762"/>
    <lineage>
        <taxon>Eukaryota</taxon>
        <taxon>Discoba</taxon>
        <taxon>Heterolobosea</taxon>
        <taxon>Tetramitia</taxon>
        <taxon>Eutetramitia</taxon>
        <taxon>Vahlkampfiidae</taxon>
        <taxon>Naegleria</taxon>
    </lineage>
</organism>
<feature type="domain" description="PIK helical" evidence="8">
    <location>
        <begin position="1"/>
        <end position="170"/>
    </location>
</feature>
<dbReference type="GO" id="GO:0005524">
    <property type="term" value="F:ATP binding"/>
    <property type="evidence" value="ECO:0007669"/>
    <property type="project" value="UniProtKB-KW"/>
</dbReference>
<dbReference type="SUPFAM" id="SSF56112">
    <property type="entry name" value="Protein kinase-like (PK-like)"/>
    <property type="match status" value="1"/>
</dbReference>
<dbReference type="GO" id="GO:0016303">
    <property type="term" value="F:1-phosphatidylinositol-3-kinase activity"/>
    <property type="evidence" value="ECO:0007669"/>
    <property type="project" value="UniProtKB-EC"/>
</dbReference>
<dbReference type="GeneID" id="8850017"/>
<dbReference type="SMART" id="SM00146">
    <property type="entry name" value="PI3Kc"/>
    <property type="match status" value="1"/>
</dbReference>
<evidence type="ECO:0000259" key="7">
    <source>
        <dbReference type="PROSITE" id="PS50290"/>
    </source>
</evidence>
<reference evidence="9 10" key="1">
    <citation type="journal article" date="2010" name="Cell">
        <title>The genome of Naegleria gruberi illuminates early eukaryotic versatility.</title>
        <authorList>
            <person name="Fritz-Laylin L.K."/>
            <person name="Prochnik S.E."/>
            <person name="Ginger M.L."/>
            <person name="Dacks J.B."/>
            <person name="Carpenter M.L."/>
            <person name="Field M.C."/>
            <person name="Kuo A."/>
            <person name="Paredez A."/>
            <person name="Chapman J."/>
            <person name="Pham J."/>
            <person name="Shu S."/>
            <person name="Neupane R."/>
            <person name="Cipriano M."/>
            <person name="Mancuso J."/>
            <person name="Tu H."/>
            <person name="Salamov A."/>
            <person name="Lindquist E."/>
            <person name="Shapiro H."/>
            <person name="Lucas S."/>
            <person name="Grigoriev I.V."/>
            <person name="Cande W.Z."/>
            <person name="Fulton C."/>
            <person name="Rokhsar D.S."/>
            <person name="Dawson S.C."/>
        </authorList>
    </citation>
    <scope>NUCLEOTIDE SEQUENCE [LARGE SCALE GENOMIC DNA]</scope>
    <source>
        <strain evidence="9 10">NEG-M</strain>
    </source>
</reference>
<dbReference type="InParanoid" id="D2V1P5"/>
<evidence type="ECO:0000313" key="10">
    <source>
        <dbReference type="Proteomes" id="UP000006671"/>
    </source>
</evidence>
<evidence type="ECO:0000259" key="8">
    <source>
        <dbReference type="PROSITE" id="PS51545"/>
    </source>
</evidence>
<dbReference type="GO" id="GO:0016477">
    <property type="term" value="P:cell migration"/>
    <property type="evidence" value="ECO:0007669"/>
    <property type="project" value="TreeGrafter"/>
</dbReference>
<keyword evidence="3" id="KW-0808">Transferase</keyword>
<gene>
    <name evidence="9" type="ORF">NAEGRDRAFT_270</name>
</gene>
<dbReference type="Pfam" id="PF00613">
    <property type="entry name" value="PI3Ka"/>
    <property type="match status" value="1"/>
</dbReference>
<dbReference type="InterPro" id="IPR035448">
    <property type="entry name" value="PI3Kc"/>
</dbReference>
<dbReference type="Gene3D" id="1.25.40.70">
    <property type="entry name" value="Phosphatidylinositol 3-kinase, accessory domain (PIK)"/>
    <property type="match status" value="1"/>
</dbReference>
<evidence type="ECO:0000256" key="6">
    <source>
        <dbReference type="ARBA" id="ARBA00022840"/>
    </source>
</evidence>
<evidence type="ECO:0000256" key="2">
    <source>
        <dbReference type="ARBA" id="ARBA00012073"/>
    </source>
</evidence>
<comment type="catalytic activity">
    <reaction evidence="1">
        <text>a 1,2-diacyl-sn-glycero-3-phospho-(1D-myo-inositol) + ATP = a 1,2-diacyl-sn-glycero-3-phospho-(1D-myo-inositol-3-phosphate) + ADP + H(+)</text>
        <dbReference type="Rhea" id="RHEA:12709"/>
        <dbReference type="ChEBI" id="CHEBI:15378"/>
        <dbReference type="ChEBI" id="CHEBI:30616"/>
        <dbReference type="ChEBI" id="CHEBI:57880"/>
        <dbReference type="ChEBI" id="CHEBI:58088"/>
        <dbReference type="ChEBI" id="CHEBI:456216"/>
        <dbReference type="EC" id="2.7.1.137"/>
    </reaction>
</comment>
<accession>D2V1P5</accession>
<dbReference type="KEGG" id="ngr:NAEGRDRAFT_270"/>
<dbReference type="InterPro" id="IPR015433">
    <property type="entry name" value="PI3/4_kinase"/>
</dbReference>
<dbReference type="CDD" id="cd00891">
    <property type="entry name" value="PI3Kc"/>
    <property type="match status" value="1"/>
</dbReference>
<dbReference type="PROSITE" id="PS50290">
    <property type="entry name" value="PI3_4_KINASE_3"/>
    <property type="match status" value="1"/>
</dbReference>
<dbReference type="AlphaFoldDB" id="D2V1P5"/>
<dbReference type="STRING" id="5762.D2V1P5"/>
<dbReference type="Gene3D" id="1.10.1070.11">
    <property type="entry name" value="Phosphatidylinositol 3-/4-kinase, catalytic domain"/>
    <property type="match status" value="1"/>
</dbReference>
<dbReference type="Pfam" id="PF00454">
    <property type="entry name" value="PI3_PI4_kinase"/>
    <property type="match status" value="1"/>
</dbReference>
<dbReference type="OrthoDB" id="67688at2759"/>
<dbReference type="GO" id="GO:0050920">
    <property type="term" value="P:regulation of chemotaxis"/>
    <property type="evidence" value="ECO:0007669"/>
    <property type="project" value="UniProtKB-ARBA"/>
</dbReference>
<dbReference type="OMA" id="PYGCLCT"/>
<dbReference type="GO" id="GO:0032060">
    <property type="term" value="P:bleb assembly"/>
    <property type="evidence" value="ECO:0007669"/>
    <property type="project" value="UniProtKB-ARBA"/>
</dbReference>
<dbReference type="GO" id="GO:0035005">
    <property type="term" value="F:1-phosphatidylinositol-4-phosphate 3-kinase activity"/>
    <property type="evidence" value="ECO:0007669"/>
    <property type="project" value="TreeGrafter"/>
</dbReference>
<dbReference type="SMART" id="SM00145">
    <property type="entry name" value="PI3Ka"/>
    <property type="match status" value="1"/>
</dbReference>
<feature type="non-terminal residue" evidence="9">
    <location>
        <position position="1"/>
    </location>
</feature>
<keyword evidence="5" id="KW-0418">Kinase</keyword>
<dbReference type="RefSeq" id="XP_002682091.1">
    <property type="nucleotide sequence ID" value="XM_002682045.1"/>
</dbReference>
<dbReference type="InterPro" id="IPR036940">
    <property type="entry name" value="PI3/4_kinase_cat_sf"/>
</dbReference>
<dbReference type="VEuPathDB" id="AmoebaDB:NAEGRDRAFT_270"/>
<dbReference type="GO" id="GO:0005886">
    <property type="term" value="C:plasma membrane"/>
    <property type="evidence" value="ECO:0007669"/>
    <property type="project" value="TreeGrafter"/>
</dbReference>
<evidence type="ECO:0000256" key="1">
    <source>
        <dbReference type="ARBA" id="ARBA00001498"/>
    </source>
</evidence>
<sequence>EQLKQRLDQIISKDPLQNLTEEEKWLLWSNKEKLVDIPKALPKFILSVPWKMPQAVYTVHTLLPRWKPMTPVDALELLDYNFADAKVRQYSVERLNELGDVQLSDFLLQLVQTLKYELYHDSSLARFLLQRGLRSTHIIGHILFWHLKAEMHVPTAKERHGLILEEYLLNSGGHRRELLKQNGVLDQLLDIAIKIKHEKKATVNEALVQLLHGLKQPPKYKLPLSPRMEVIGIIPEKCRVMDSAKRPLWLCFKNADETGDDILVMFKAGDDLRQDLLTLQVLRVMDQLWKKEGLDLHMQPYGCICTGYMTGMLEIVLNSQTIANITKKRAGFSGAFKQDPIYKWLKEHNGEEEWDTVVNNFVHSCAGYCSATYVLGIGDRHNDNIMITKKGDLFHIDFGHFLGHFKTFAGLKRETTPFVFTPMYAYVMGGENSVMYEKFSELGCKAYNILRKYGHMIMTLFTLMLGTGIPELSSIEDVLWLRKCLILDASKEEADNAFRDKIKESLGNIRARINDGVHILAH</sequence>
<dbReference type="InterPro" id="IPR001263">
    <property type="entry name" value="PI3K_accessory_dom"/>
</dbReference>
<evidence type="ECO:0000256" key="5">
    <source>
        <dbReference type="ARBA" id="ARBA00022777"/>
    </source>
</evidence>
<dbReference type="InterPro" id="IPR018936">
    <property type="entry name" value="PI3/4_kinase_CS"/>
</dbReference>
<dbReference type="PROSITE" id="PS00915">
    <property type="entry name" value="PI3_4_KINASE_1"/>
    <property type="match status" value="1"/>
</dbReference>
<dbReference type="PROSITE" id="PS51545">
    <property type="entry name" value="PIK_HELICAL"/>
    <property type="match status" value="1"/>
</dbReference>
<dbReference type="GO" id="GO:0005737">
    <property type="term" value="C:cytoplasm"/>
    <property type="evidence" value="ECO:0007669"/>
    <property type="project" value="TreeGrafter"/>
</dbReference>
<name>D2V1P5_NAEGR</name>
<evidence type="ECO:0000313" key="9">
    <source>
        <dbReference type="EMBL" id="EFC49347.1"/>
    </source>
</evidence>
<dbReference type="EMBL" id="GG738848">
    <property type="protein sequence ID" value="EFC49347.1"/>
    <property type="molecule type" value="Genomic_DNA"/>
</dbReference>
<dbReference type="InterPro" id="IPR016024">
    <property type="entry name" value="ARM-type_fold"/>
</dbReference>
<keyword evidence="6" id="KW-0067">ATP-binding</keyword>
<keyword evidence="10" id="KW-1185">Reference proteome</keyword>
<dbReference type="Proteomes" id="UP000006671">
    <property type="component" value="Unassembled WGS sequence"/>
</dbReference>
<dbReference type="SUPFAM" id="SSF48371">
    <property type="entry name" value="ARM repeat"/>
    <property type="match status" value="1"/>
</dbReference>
<keyword evidence="4" id="KW-0547">Nucleotide-binding</keyword>
<dbReference type="Gene3D" id="3.30.1010.10">
    <property type="entry name" value="Phosphatidylinositol 3-kinase Catalytic Subunit, Chain A, domain 4"/>
    <property type="match status" value="1"/>
</dbReference>
<dbReference type="eggNOG" id="KOG0904">
    <property type="taxonomic scope" value="Eukaryota"/>
</dbReference>
<dbReference type="GO" id="GO:0043491">
    <property type="term" value="P:phosphatidylinositol 3-kinase/protein kinase B signal transduction"/>
    <property type="evidence" value="ECO:0007669"/>
    <property type="project" value="TreeGrafter"/>
</dbReference>
<dbReference type="FunFam" id="1.10.1070.11:FF:000001">
    <property type="entry name" value="Phosphatidylinositol 4,5-bisphosphate 3-kinase catalytic subunit"/>
    <property type="match status" value="1"/>
</dbReference>
<dbReference type="InterPro" id="IPR011009">
    <property type="entry name" value="Kinase-like_dom_sf"/>
</dbReference>
<feature type="non-terminal residue" evidence="9">
    <location>
        <position position="522"/>
    </location>
</feature>
<dbReference type="InterPro" id="IPR042236">
    <property type="entry name" value="PI3K_accessory_sf"/>
</dbReference>
<feature type="domain" description="PI3K/PI4K catalytic" evidence="7">
    <location>
        <begin position="234"/>
        <end position="510"/>
    </location>
</feature>
<dbReference type="InterPro" id="IPR000403">
    <property type="entry name" value="PI3/4_kinase_cat_dom"/>
</dbReference>
<evidence type="ECO:0000256" key="4">
    <source>
        <dbReference type="ARBA" id="ARBA00022741"/>
    </source>
</evidence>
<protein>
    <recommendedName>
        <fullName evidence="2">phosphatidylinositol 3-kinase</fullName>
        <ecNumber evidence="2">2.7.1.137</ecNumber>
    </recommendedName>
</protein>